<evidence type="ECO:0000313" key="2">
    <source>
        <dbReference type="EMBL" id="KAK9415889.1"/>
    </source>
</evidence>
<dbReference type="Proteomes" id="UP001408356">
    <property type="component" value="Unassembled WGS sequence"/>
</dbReference>
<name>A0ABR2UNH6_9PEZI</name>
<accession>A0ABR2UNH6</accession>
<dbReference type="EMBL" id="JARVKF010000411">
    <property type="protein sequence ID" value="KAK9415889.1"/>
    <property type="molecule type" value="Genomic_DNA"/>
</dbReference>
<evidence type="ECO:0000256" key="1">
    <source>
        <dbReference type="SAM" id="SignalP"/>
    </source>
</evidence>
<feature type="chain" id="PRO_5045639163" evidence="1">
    <location>
        <begin position="17"/>
        <end position="208"/>
    </location>
</feature>
<proteinExistence type="predicted"/>
<keyword evidence="1" id="KW-0732">Signal</keyword>
<evidence type="ECO:0000313" key="3">
    <source>
        <dbReference type="Proteomes" id="UP001408356"/>
    </source>
</evidence>
<sequence length="208" mass="22366">MLKLPVIIALAAASLAITVSVEQRASSIHTATFDELAFNDVITPDTTPTVGLYGGLYYRLIYPFQGDGPVDGAVFASSGYVMAVAINGTRPYITSRYRNSGITSFDLKSLNLACSAGGNVGTPGTFISFSGVSCNVTITGYKGTIKAAQQTIRYTAIEVIAGGWRTIPVRLDATFTGVDTVRFRATYELNPIYSEHAIHMDDVKYVFH</sequence>
<keyword evidence="3" id="KW-1185">Reference proteome</keyword>
<comment type="caution">
    <text evidence="2">The sequence shown here is derived from an EMBL/GenBank/DDBJ whole genome shotgun (WGS) entry which is preliminary data.</text>
</comment>
<gene>
    <name evidence="2" type="ORF">SUNI508_10018</name>
</gene>
<protein>
    <submittedName>
        <fullName evidence="2">Uncharacterized protein</fullName>
    </submittedName>
</protein>
<reference evidence="2 3" key="1">
    <citation type="journal article" date="2024" name="J. Plant Pathol.">
        <title>Sequence and assembly of the genome of Seiridium unicorne, isolate CBS 538.82, causal agent of cypress canker disease.</title>
        <authorList>
            <person name="Scali E."/>
            <person name="Rocca G.D."/>
            <person name="Danti R."/>
            <person name="Garbelotto M."/>
            <person name="Barberini S."/>
            <person name="Baroncelli R."/>
            <person name="Emiliani G."/>
        </authorList>
    </citation>
    <scope>NUCLEOTIDE SEQUENCE [LARGE SCALE GENOMIC DNA]</scope>
    <source>
        <strain evidence="2 3">BM-138-508</strain>
    </source>
</reference>
<organism evidence="2 3">
    <name type="scientific">Seiridium unicorne</name>
    <dbReference type="NCBI Taxonomy" id="138068"/>
    <lineage>
        <taxon>Eukaryota</taxon>
        <taxon>Fungi</taxon>
        <taxon>Dikarya</taxon>
        <taxon>Ascomycota</taxon>
        <taxon>Pezizomycotina</taxon>
        <taxon>Sordariomycetes</taxon>
        <taxon>Xylariomycetidae</taxon>
        <taxon>Amphisphaeriales</taxon>
        <taxon>Sporocadaceae</taxon>
        <taxon>Seiridium</taxon>
    </lineage>
</organism>
<feature type="signal peptide" evidence="1">
    <location>
        <begin position="1"/>
        <end position="16"/>
    </location>
</feature>